<protein>
    <submittedName>
        <fullName evidence="3">Uncharacterized protein</fullName>
    </submittedName>
</protein>
<gene>
    <name evidence="3" type="ORF">GSOID_T00023047001</name>
</gene>
<reference evidence="3" key="1">
    <citation type="journal article" date="2010" name="Science">
        <title>Plasticity of animal genome architecture unmasked by rapid evolution of a pelagic tunicate.</title>
        <authorList>
            <person name="Denoeud F."/>
            <person name="Henriet S."/>
            <person name="Mungpakdee S."/>
            <person name="Aury J.M."/>
            <person name="Da Silva C."/>
            <person name="Brinkmann H."/>
            <person name="Mikhaleva J."/>
            <person name="Olsen L.C."/>
            <person name="Jubin C."/>
            <person name="Canestro C."/>
            <person name="Bouquet J.M."/>
            <person name="Danks G."/>
            <person name="Poulain J."/>
            <person name="Campsteijn C."/>
            <person name="Adamski M."/>
            <person name="Cross I."/>
            <person name="Yadetie F."/>
            <person name="Muffato M."/>
            <person name="Louis A."/>
            <person name="Butcher S."/>
            <person name="Tsagkogeorga G."/>
            <person name="Konrad A."/>
            <person name="Singh S."/>
            <person name="Jensen M.F."/>
            <person name="Cong E.H."/>
            <person name="Eikeseth-Otteraa H."/>
            <person name="Noel B."/>
            <person name="Anthouard V."/>
            <person name="Porcel B.M."/>
            <person name="Kachouri-Lafond R."/>
            <person name="Nishino A."/>
            <person name="Ugolini M."/>
            <person name="Chourrout P."/>
            <person name="Nishida H."/>
            <person name="Aasland R."/>
            <person name="Huzurbazar S."/>
            <person name="Westhof E."/>
            <person name="Delsuc F."/>
            <person name="Lehrach H."/>
            <person name="Reinhardt R."/>
            <person name="Weissenbach J."/>
            <person name="Roy S.W."/>
            <person name="Artiguenave F."/>
            <person name="Postlethwait J.H."/>
            <person name="Manak J.R."/>
            <person name="Thompson E.M."/>
            <person name="Jaillon O."/>
            <person name="Du Pasquier L."/>
            <person name="Boudinot P."/>
            <person name="Liberles D.A."/>
            <person name="Volff J.N."/>
            <person name="Philippe H."/>
            <person name="Lenhard B."/>
            <person name="Roest Crollius H."/>
            <person name="Wincker P."/>
            <person name="Chourrout D."/>
        </authorList>
    </citation>
    <scope>NUCLEOTIDE SEQUENCE [LARGE SCALE GENOMIC DNA]</scope>
</reference>
<dbReference type="EMBL" id="FN656219">
    <property type="protein sequence ID" value="CBY41002.1"/>
    <property type="molecule type" value="Genomic_DNA"/>
</dbReference>
<dbReference type="Proteomes" id="UP000011014">
    <property type="component" value="Unassembled WGS sequence"/>
</dbReference>
<feature type="transmembrane region" description="Helical" evidence="1">
    <location>
        <begin position="263"/>
        <end position="284"/>
    </location>
</feature>
<evidence type="ECO:0000313" key="3">
    <source>
        <dbReference type="EMBL" id="CBY41002.1"/>
    </source>
</evidence>
<organism evidence="3">
    <name type="scientific">Oikopleura dioica</name>
    <name type="common">Tunicate</name>
    <dbReference type="NCBI Taxonomy" id="34765"/>
    <lineage>
        <taxon>Eukaryota</taxon>
        <taxon>Metazoa</taxon>
        <taxon>Chordata</taxon>
        <taxon>Tunicata</taxon>
        <taxon>Appendicularia</taxon>
        <taxon>Copelata</taxon>
        <taxon>Oikopleuridae</taxon>
        <taxon>Oikopleura</taxon>
    </lineage>
</organism>
<evidence type="ECO:0000256" key="2">
    <source>
        <dbReference type="SAM" id="SignalP"/>
    </source>
</evidence>
<proteinExistence type="predicted"/>
<evidence type="ECO:0000256" key="1">
    <source>
        <dbReference type="SAM" id="Phobius"/>
    </source>
</evidence>
<sequence length="608" mass="67116">MKKLAFWQLSFLTLVKGSTLVKSQCSSFQENGSCSLNCTSRIYEEYLGDCSQNVNVVEICNSFRCSLLENKNITGSTIVQSTCSTLQIGNNCEIICSSRNHDYSGTCSGDVFVTEICDKNANCEVLYSRAVTQDIVECTVSTVRIEEELNCDGTLFSVEDTWDLFFPCFYYRKNGQIFCEKKIYSNYINIPNLVATTSQVSTTTNTSTQTMIWNFNILENLGILAIGLFIGFFDDIFSHSANEVITTTMATTTTAPSSGVSDVIVASGGFLAGILFLSLIELIANRPNQILATPNVTTSTTTGLDFVQILDEFFVYDSCATSPQLFELYTGDAFVSSGTLLSFEFVDCAGELTNLKTVASNQGISFNLVLSEYDPITSRIDFTNSAGSTFSFDIDISDENCSQIQHSAFQKSLEMGFLDRQKISNYKMKYAILTEDEISIEKVINEASSSCYEAMKELDGMIDCKIIQFNSPEASSIVRLNSSDDARCKSSSEVTLVARFIQNLDFEIKEEISANISAEIKKRLNSDDDKKAQSEVLNLLTPKDNKSLFVAQMVVLSLCLCIGVTASVLQVQMYRAAATGSTRHKGPVRYKSFEEEESAKLIDSGISF</sequence>
<keyword evidence="1" id="KW-1133">Transmembrane helix</keyword>
<dbReference type="AlphaFoldDB" id="E4YZX4"/>
<feature type="transmembrane region" description="Helical" evidence="1">
    <location>
        <begin position="548"/>
        <end position="569"/>
    </location>
</feature>
<keyword evidence="2" id="KW-0732">Signal</keyword>
<keyword evidence="1" id="KW-0812">Transmembrane</keyword>
<name>E4YZX4_OIKDI</name>
<feature type="chain" id="PRO_5003194299" evidence="2">
    <location>
        <begin position="18"/>
        <end position="608"/>
    </location>
</feature>
<keyword evidence="1" id="KW-0472">Membrane</keyword>
<accession>E4YZX4</accession>
<feature type="signal peptide" evidence="2">
    <location>
        <begin position="1"/>
        <end position="17"/>
    </location>
</feature>